<dbReference type="InterPro" id="IPR025506">
    <property type="entry name" value="Abi_alpha"/>
</dbReference>
<dbReference type="EMBL" id="JXLI01000010">
    <property type="protein sequence ID" value="KJY56692.1"/>
    <property type="molecule type" value="Genomic_DNA"/>
</dbReference>
<dbReference type="PATRIC" id="fig|1218507.3.peg.1213"/>
<dbReference type="Pfam" id="PF14337">
    <property type="entry name" value="Abi_alpha"/>
    <property type="match status" value="1"/>
</dbReference>
<evidence type="ECO:0008006" key="3">
    <source>
        <dbReference type="Google" id="ProtNLM"/>
    </source>
</evidence>
<evidence type="ECO:0000313" key="1">
    <source>
        <dbReference type="EMBL" id="KJY56692.1"/>
    </source>
</evidence>
<proteinExistence type="predicted"/>
<comment type="caution">
    <text evidence="1">The sequence shown here is derived from an EMBL/GenBank/DDBJ whole genome shotgun (WGS) entry which is preliminary data.</text>
</comment>
<dbReference type="STRING" id="1218507.JF74_10410"/>
<reference evidence="1 2" key="1">
    <citation type="submission" date="2015-01" db="EMBL/GenBank/DDBJ databases">
        <title>Comparative genomics of the lactic acid bacteria isolated from the honey bee gut.</title>
        <authorList>
            <person name="Ellegaard K.M."/>
            <person name="Tamarit D."/>
            <person name="Javelind E."/>
            <person name="Olofsson T."/>
            <person name="Andersson S.G."/>
            <person name="Vasquez A."/>
        </authorList>
    </citation>
    <scope>NUCLEOTIDE SEQUENCE [LARGE SCALE GENOMIC DNA]</scope>
    <source>
        <strain evidence="1 2">Hma8</strain>
    </source>
</reference>
<dbReference type="HOGENOM" id="CLU_086036_2_0_9"/>
<dbReference type="Gene3D" id="3.30.110.190">
    <property type="match status" value="1"/>
</dbReference>
<accession>A0A0F4LCW8</accession>
<dbReference type="RefSeq" id="WP_052724652.1">
    <property type="nucleotide sequence ID" value="NZ_JBHTMT010000001.1"/>
</dbReference>
<dbReference type="OrthoDB" id="2322805at2"/>
<dbReference type="Proteomes" id="UP000033531">
    <property type="component" value="Unassembled WGS sequence"/>
</dbReference>
<organism evidence="1 2">
    <name type="scientific">Lactobacillus melliventris</name>
    <dbReference type="NCBI Taxonomy" id="1218507"/>
    <lineage>
        <taxon>Bacteria</taxon>
        <taxon>Bacillati</taxon>
        <taxon>Bacillota</taxon>
        <taxon>Bacilli</taxon>
        <taxon>Lactobacillales</taxon>
        <taxon>Lactobacillaceae</taxon>
        <taxon>Lactobacillus</taxon>
    </lineage>
</organism>
<protein>
    <recommendedName>
        <fullName evidence="3">DUF4393 domain-containing protein</fullName>
    </recommendedName>
</protein>
<dbReference type="AlphaFoldDB" id="A0A0F4LCW8"/>
<name>A0A0F4LCW8_9LACO</name>
<evidence type="ECO:0000313" key="2">
    <source>
        <dbReference type="Proteomes" id="UP000033531"/>
    </source>
</evidence>
<gene>
    <name evidence="1" type="ORF">JF74_10410</name>
</gene>
<sequence length="257" mass="28923">MDQKNPLNFLPQNTQELLMNSTAKNIGDTLGGISELLLSPLNIGTTWANAHIRKFKQSIIDNVNKIPEENRDSSKINLAMKTIEDSKYQISDDNLREMFAKLIAASIDKRKNQGLSPRFSNVLSQFSPEDAKFLMQISTNNLNSIPTVIFFSRMDDGSGHKDGDHFIAPDKSTASWFQNELSLDSLVSLGIINQSDDDYLTHDTNKLFYDSAKKSPEFLSWSNLFTLSNTTSKPTIEKGFIEFTTFGKKLTQIVIQN</sequence>